<evidence type="ECO:0000313" key="6">
    <source>
        <dbReference type="EMBL" id="BEH01915.1"/>
    </source>
</evidence>
<dbReference type="PANTHER" id="PTHR30146">
    <property type="entry name" value="LACI-RELATED TRANSCRIPTIONAL REPRESSOR"/>
    <property type="match status" value="1"/>
</dbReference>
<dbReference type="InterPro" id="IPR028082">
    <property type="entry name" value="Peripla_BP_I"/>
</dbReference>
<dbReference type="InterPro" id="IPR000843">
    <property type="entry name" value="HTH_LacI"/>
</dbReference>
<dbReference type="PROSITE" id="PS50932">
    <property type="entry name" value="HTH_LACI_2"/>
    <property type="match status" value="1"/>
</dbReference>
<reference evidence="6" key="1">
    <citation type="journal article" date="2024" name="Int. J. Syst. Evol. Microbiol.">
        <title>Brooklawnia propionicigenes sp. nov., a facultatively anaerobic, propionate-producing bacterium isolated from a methanogenic reactor treating waste from cattle farms.</title>
        <authorList>
            <person name="Akita Y."/>
            <person name="Ueki A."/>
            <person name="Tonouchi A."/>
            <person name="Sugawara Y."/>
            <person name="Honma S."/>
            <person name="Kaku N."/>
            <person name="Ueki K."/>
        </authorList>
    </citation>
    <scope>NUCLEOTIDE SEQUENCE</scope>
    <source>
        <strain evidence="6">SH051</strain>
    </source>
</reference>
<proteinExistence type="predicted"/>
<dbReference type="AlphaFoldDB" id="A0AAN0K6I4"/>
<keyword evidence="1" id="KW-0805">Transcription regulation</keyword>
<name>A0AAN0K6I4_9ACTN</name>
<protein>
    <submittedName>
        <fullName evidence="6">LacI family DNA-binding transcriptional regulator</fullName>
    </submittedName>
</protein>
<keyword evidence="2 6" id="KW-0238">DNA-binding</keyword>
<dbReference type="Gene3D" id="1.10.260.40">
    <property type="entry name" value="lambda repressor-like DNA-binding domains"/>
    <property type="match status" value="1"/>
</dbReference>
<dbReference type="KEGG" id="broo:brsh051_11960"/>
<dbReference type="Proteomes" id="UP001431656">
    <property type="component" value="Chromosome"/>
</dbReference>
<sequence>MSTEHPSRAAGRGRPPSLRDVADRAQVSHQTVSRVINDFPGVRPMTRERVLAAIDELGYRRNNAARTLVTRRSGLIGVIAVGSFLFGPTSTLAAIQEAARKNGYMPLLATLRENSQAALIEAVDEVLDHGIEALVVIASRESMGRRTAELRPGVPVIVVGPNPAEADDLATLSVDQSAGATAAIEHLAGLGHRRVVLLAGPQDWVDAQQRLTAAQRCCDDHGIVSQVLLGDWSAASGFAAGRALLAQWAADHSGPLPTAVFTANDHMALGLLAAFHAAGVEVPADISVVGFDDIAGADYFIPPLTTIRQNFDALGHQVLLATLSALAGETVDLTPAPAQLCVRSSTAPPRA</sequence>
<dbReference type="SMART" id="SM00354">
    <property type="entry name" value="HTH_LACI"/>
    <property type="match status" value="1"/>
</dbReference>
<keyword evidence="3" id="KW-0804">Transcription</keyword>
<gene>
    <name evidence="6" type="ORF">brsh051_11960</name>
</gene>
<dbReference type="PROSITE" id="PS00356">
    <property type="entry name" value="HTH_LACI_1"/>
    <property type="match status" value="1"/>
</dbReference>
<accession>A0AAN0K6I4</accession>
<dbReference type="PANTHER" id="PTHR30146:SF109">
    <property type="entry name" value="HTH-TYPE TRANSCRIPTIONAL REGULATOR GALS"/>
    <property type="match status" value="1"/>
</dbReference>
<dbReference type="InterPro" id="IPR010982">
    <property type="entry name" value="Lambda_DNA-bd_dom_sf"/>
</dbReference>
<evidence type="ECO:0000256" key="1">
    <source>
        <dbReference type="ARBA" id="ARBA00023015"/>
    </source>
</evidence>
<dbReference type="RefSeq" id="WP_286268236.1">
    <property type="nucleotide sequence ID" value="NZ_AP028056.1"/>
</dbReference>
<feature type="region of interest" description="Disordered" evidence="4">
    <location>
        <begin position="1"/>
        <end position="20"/>
    </location>
</feature>
<evidence type="ECO:0000256" key="3">
    <source>
        <dbReference type="ARBA" id="ARBA00023163"/>
    </source>
</evidence>
<dbReference type="CDD" id="cd01574">
    <property type="entry name" value="PBP1_LacI"/>
    <property type="match status" value="1"/>
</dbReference>
<evidence type="ECO:0000259" key="5">
    <source>
        <dbReference type="PROSITE" id="PS50932"/>
    </source>
</evidence>
<dbReference type="GO" id="GO:0003700">
    <property type="term" value="F:DNA-binding transcription factor activity"/>
    <property type="evidence" value="ECO:0007669"/>
    <property type="project" value="TreeGrafter"/>
</dbReference>
<keyword evidence="7" id="KW-1185">Reference proteome</keyword>
<evidence type="ECO:0000256" key="2">
    <source>
        <dbReference type="ARBA" id="ARBA00023125"/>
    </source>
</evidence>
<dbReference type="Gene3D" id="3.40.50.2300">
    <property type="match status" value="2"/>
</dbReference>
<dbReference type="GO" id="GO:0000976">
    <property type="term" value="F:transcription cis-regulatory region binding"/>
    <property type="evidence" value="ECO:0007669"/>
    <property type="project" value="TreeGrafter"/>
</dbReference>
<evidence type="ECO:0000256" key="4">
    <source>
        <dbReference type="SAM" id="MobiDB-lite"/>
    </source>
</evidence>
<dbReference type="EMBL" id="AP028056">
    <property type="protein sequence ID" value="BEH01915.1"/>
    <property type="molecule type" value="Genomic_DNA"/>
</dbReference>
<dbReference type="SUPFAM" id="SSF47413">
    <property type="entry name" value="lambda repressor-like DNA-binding domains"/>
    <property type="match status" value="1"/>
</dbReference>
<dbReference type="InterPro" id="IPR046335">
    <property type="entry name" value="LacI/GalR-like_sensor"/>
</dbReference>
<feature type="domain" description="HTH lacI-type" evidence="5">
    <location>
        <begin position="16"/>
        <end position="70"/>
    </location>
</feature>
<dbReference type="CDD" id="cd01392">
    <property type="entry name" value="HTH_LacI"/>
    <property type="match status" value="1"/>
</dbReference>
<organism evidence="6 7">
    <name type="scientific">Brooklawnia propionicigenes</name>
    <dbReference type="NCBI Taxonomy" id="3041175"/>
    <lineage>
        <taxon>Bacteria</taxon>
        <taxon>Bacillati</taxon>
        <taxon>Actinomycetota</taxon>
        <taxon>Actinomycetes</taxon>
        <taxon>Propionibacteriales</taxon>
        <taxon>Propionibacteriaceae</taxon>
        <taxon>Brooklawnia</taxon>
    </lineage>
</organism>
<dbReference type="SUPFAM" id="SSF53822">
    <property type="entry name" value="Periplasmic binding protein-like I"/>
    <property type="match status" value="1"/>
</dbReference>
<dbReference type="Pfam" id="PF13377">
    <property type="entry name" value="Peripla_BP_3"/>
    <property type="match status" value="1"/>
</dbReference>
<evidence type="ECO:0000313" key="7">
    <source>
        <dbReference type="Proteomes" id="UP001431656"/>
    </source>
</evidence>
<dbReference type="Pfam" id="PF00356">
    <property type="entry name" value="LacI"/>
    <property type="match status" value="1"/>
</dbReference>